<dbReference type="Gene3D" id="3.40.50.1820">
    <property type="entry name" value="alpha/beta hydrolase"/>
    <property type="match status" value="1"/>
</dbReference>
<feature type="domain" description="Epoxide hydrolase N-terminal" evidence="5">
    <location>
        <begin position="3"/>
        <end position="106"/>
    </location>
</feature>
<proteinExistence type="inferred from homology"/>
<dbReference type="InterPro" id="IPR029058">
    <property type="entry name" value="AB_hydrolase_fold"/>
</dbReference>
<dbReference type="PANTHER" id="PTHR21661">
    <property type="entry name" value="EPOXIDE HYDROLASE 1-RELATED"/>
    <property type="match status" value="1"/>
</dbReference>
<evidence type="ECO:0000256" key="2">
    <source>
        <dbReference type="ARBA" id="ARBA00022797"/>
    </source>
</evidence>
<protein>
    <submittedName>
        <fullName evidence="6">Pimeloyl-ACP methyl ester carboxylesterase</fullName>
    </submittedName>
</protein>
<feature type="active site" description="Nucleophile" evidence="4">
    <location>
        <position position="171"/>
    </location>
</feature>
<name>A0AAE4CAY2_9ACTN</name>
<dbReference type="GO" id="GO:0004301">
    <property type="term" value="F:epoxide hydrolase activity"/>
    <property type="evidence" value="ECO:0007669"/>
    <property type="project" value="TreeGrafter"/>
</dbReference>
<reference evidence="6" key="1">
    <citation type="submission" date="2023-07" db="EMBL/GenBank/DDBJ databases">
        <title>Sequencing the genomes of 1000 actinobacteria strains.</title>
        <authorList>
            <person name="Klenk H.-P."/>
        </authorList>
    </citation>
    <scope>NUCLEOTIDE SEQUENCE</scope>
    <source>
        <strain evidence="6">DSM 44707</strain>
    </source>
</reference>
<dbReference type="GO" id="GO:0097176">
    <property type="term" value="P:epoxide metabolic process"/>
    <property type="evidence" value="ECO:0007669"/>
    <property type="project" value="TreeGrafter"/>
</dbReference>
<evidence type="ECO:0000259" key="5">
    <source>
        <dbReference type="Pfam" id="PF06441"/>
    </source>
</evidence>
<dbReference type="AlphaFoldDB" id="A0AAE4CAY2"/>
<evidence type="ECO:0000256" key="4">
    <source>
        <dbReference type="PIRSR" id="PIRSR001112-1"/>
    </source>
</evidence>
<dbReference type="InterPro" id="IPR000639">
    <property type="entry name" value="Epox_hydrolase-like"/>
</dbReference>
<evidence type="ECO:0000313" key="6">
    <source>
        <dbReference type="EMBL" id="MDR7275055.1"/>
    </source>
</evidence>
<dbReference type="Pfam" id="PF06441">
    <property type="entry name" value="EHN"/>
    <property type="match status" value="1"/>
</dbReference>
<comment type="similarity">
    <text evidence="1">Belongs to the peptidase S33 family.</text>
</comment>
<dbReference type="EMBL" id="JAVDYB010000001">
    <property type="protein sequence ID" value="MDR7275055.1"/>
    <property type="molecule type" value="Genomic_DNA"/>
</dbReference>
<dbReference type="RefSeq" id="WP_310365541.1">
    <property type="nucleotide sequence ID" value="NZ_JAVDYB010000001.1"/>
</dbReference>
<evidence type="ECO:0000256" key="1">
    <source>
        <dbReference type="ARBA" id="ARBA00010088"/>
    </source>
</evidence>
<dbReference type="PANTHER" id="PTHR21661:SF35">
    <property type="entry name" value="EPOXIDE HYDROLASE"/>
    <property type="match status" value="1"/>
</dbReference>
<comment type="caution">
    <text evidence="6">The sequence shown here is derived from an EMBL/GenBank/DDBJ whole genome shotgun (WGS) entry which is preliminary data.</text>
</comment>
<dbReference type="Proteomes" id="UP001183643">
    <property type="component" value="Unassembled WGS sequence"/>
</dbReference>
<dbReference type="PIRSF" id="PIRSF001112">
    <property type="entry name" value="Epoxide_hydrolase"/>
    <property type="match status" value="1"/>
</dbReference>
<keyword evidence="3" id="KW-0378">Hydrolase</keyword>
<evidence type="ECO:0000313" key="7">
    <source>
        <dbReference type="Proteomes" id="UP001183643"/>
    </source>
</evidence>
<dbReference type="PRINTS" id="PR00412">
    <property type="entry name" value="EPOXHYDRLASE"/>
</dbReference>
<sequence length="365" mass="40830">MLEPFALHVSDHDLADLRRRLRETRPPAPIPHPGWIAGADAATVARLVRHWAGDFDWRAREAEINALPQFTADVGGTRVHLVRLRGEGPEPLPIVLTHGWPSTFLELTALGDRLARPGRYGGDPADAFDVVIPSLPGFAFSAPSRVPTHELWHTLMHDVLGYRRYGAHGGDLGAGVSSRLAAYHPEAVVGLHLLAAMAPPDGPVTDEERAHVARTERWDAEEGGYQHLQRTRPLTPAHALSDSPAGLLAWIAEKYRAWSDAPDAFSDDELLTQVSLYWFTNTIATSFLPYYDHRPFWRRIEVPTGIAVFPHDLARPPRSWVERTYRLSRYTAMPRGGHFAAHEEPALLAADLTAFFRQRRTDYRS</sequence>
<keyword evidence="2" id="KW-0058">Aromatic hydrocarbons catabolism</keyword>
<evidence type="ECO:0000256" key="3">
    <source>
        <dbReference type="ARBA" id="ARBA00022801"/>
    </source>
</evidence>
<feature type="active site" description="Proton donor" evidence="4">
    <location>
        <position position="290"/>
    </location>
</feature>
<dbReference type="SUPFAM" id="SSF53474">
    <property type="entry name" value="alpha/beta-Hydrolases"/>
    <property type="match status" value="1"/>
</dbReference>
<gene>
    <name evidence="6" type="ORF">J2S41_001833</name>
</gene>
<accession>A0AAE4CAY2</accession>
<keyword evidence="7" id="KW-1185">Reference proteome</keyword>
<dbReference type="InterPro" id="IPR010497">
    <property type="entry name" value="Epoxide_hydro_N"/>
</dbReference>
<dbReference type="InterPro" id="IPR016292">
    <property type="entry name" value="Epoxide_hydrolase"/>
</dbReference>
<feature type="active site" description="Proton acceptor" evidence="4">
    <location>
        <position position="338"/>
    </location>
</feature>
<organism evidence="6 7">
    <name type="scientific">Catenuloplanes atrovinosus</name>
    <dbReference type="NCBI Taxonomy" id="137266"/>
    <lineage>
        <taxon>Bacteria</taxon>
        <taxon>Bacillati</taxon>
        <taxon>Actinomycetota</taxon>
        <taxon>Actinomycetes</taxon>
        <taxon>Micromonosporales</taxon>
        <taxon>Micromonosporaceae</taxon>
        <taxon>Catenuloplanes</taxon>
    </lineage>
</organism>